<evidence type="ECO:0000256" key="1">
    <source>
        <dbReference type="ARBA" id="ARBA00022553"/>
    </source>
</evidence>
<dbReference type="Proteomes" id="UP000238479">
    <property type="component" value="Chromosome 5"/>
</dbReference>
<evidence type="ECO:0000313" key="8">
    <source>
        <dbReference type="EMBL" id="PRQ32999.1"/>
    </source>
</evidence>
<evidence type="ECO:0000256" key="4">
    <source>
        <dbReference type="ARBA" id="ARBA00022777"/>
    </source>
</evidence>
<name>A0A2P6QFP9_ROSCH</name>
<keyword evidence="4 8" id="KW-0418">Kinase</keyword>
<keyword evidence="3 6" id="KW-0547">Nucleotide-binding</keyword>
<feature type="binding site" evidence="6">
    <location>
        <position position="87"/>
    </location>
    <ligand>
        <name>ATP</name>
        <dbReference type="ChEBI" id="CHEBI:30616"/>
    </ligand>
</feature>
<dbReference type="GO" id="GO:0005524">
    <property type="term" value="F:ATP binding"/>
    <property type="evidence" value="ECO:0007669"/>
    <property type="project" value="UniProtKB-UniRule"/>
</dbReference>
<dbReference type="AlphaFoldDB" id="A0A2P6QFP9"/>
<evidence type="ECO:0000256" key="3">
    <source>
        <dbReference type="ARBA" id="ARBA00022741"/>
    </source>
</evidence>
<dbReference type="PANTHER" id="PTHR47983">
    <property type="entry name" value="PTO-INTERACTING PROTEIN 1-LIKE"/>
    <property type="match status" value="1"/>
</dbReference>
<feature type="region of interest" description="Disordered" evidence="7">
    <location>
        <begin position="1"/>
        <end position="35"/>
    </location>
</feature>
<dbReference type="Gramene" id="PRQ32999">
    <property type="protein sequence ID" value="PRQ32999"/>
    <property type="gene ID" value="RchiOBHm_Chr5g0052601"/>
</dbReference>
<accession>A0A2P6QFP9</accession>
<dbReference type="Gene3D" id="3.30.200.20">
    <property type="entry name" value="Phosphorylase Kinase, domain 1"/>
    <property type="match status" value="1"/>
</dbReference>
<dbReference type="EC" id="2.7.11.1" evidence="8"/>
<evidence type="ECO:0000256" key="5">
    <source>
        <dbReference type="ARBA" id="ARBA00022840"/>
    </source>
</evidence>
<protein>
    <submittedName>
        <fullName evidence="8">Putative non-specific serine/threonine protein kinase</fullName>
        <ecNumber evidence="8">2.7.11.1</ecNumber>
    </submittedName>
</protein>
<keyword evidence="2 8" id="KW-0808">Transferase</keyword>
<keyword evidence="8" id="KW-0723">Serine/threonine-protein kinase</keyword>
<evidence type="ECO:0000256" key="6">
    <source>
        <dbReference type="PROSITE-ProRule" id="PRU10141"/>
    </source>
</evidence>
<keyword evidence="9" id="KW-1185">Reference proteome</keyword>
<reference evidence="8 9" key="1">
    <citation type="journal article" date="2018" name="Nat. Genet.">
        <title>The Rosa genome provides new insights in the design of modern roses.</title>
        <authorList>
            <person name="Bendahmane M."/>
        </authorList>
    </citation>
    <scope>NUCLEOTIDE SEQUENCE [LARGE SCALE GENOMIC DNA]</scope>
    <source>
        <strain evidence="9">cv. Old Blush</strain>
    </source>
</reference>
<dbReference type="EMBL" id="PDCK01000043">
    <property type="protein sequence ID" value="PRQ32999.1"/>
    <property type="molecule type" value="Genomic_DNA"/>
</dbReference>
<dbReference type="PROSITE" id="PS00107">
    <property type="entry name" value="PROTEIN_KINASE_ATP"/>
    <property type="match status" value="1"/>
</dbReference>
<dbReference type="SUPFAM" id="SSF56112">
    <property type="entry name" value="Protein kinase-like (PK-like)"/>
    <property type="match status" value="1"/>
</dbReference>
<keyword evidence="1" id="KW-0597">Phosphoprotein</keyword>
<sequence>MRKATDNGGAYMMKNPAGNEGSHHASGNVPKGGQAAKVRPIEVPLIQVEELKEITDNFGTNALIGEGSYGRLYYGVLKSREHAAIKKLDATKQPDEMGPILQTTVNSLHLLRPTEKICSSIQGSMQVLVTAYLIFLSTTAKREICIPLFYYHSKFGCKFHYALGLKKMQ</sequence>
<dbReference type="STRING" id="74649.A0A2P6QFP9"/>
<dbReference type="PANTHER" id="PTHR47983:SF3">
    <property type="entry name" value="OS05G0135800 PROTEIN"/>
    <property type="match status" value="1"/>
</dbReference>
<evidence type="ECO:0000256" key="7">
    <source>
        <dbReference type="SAM" id="MobiDB-lite"/>
    </source>
</evidence>
<dbReference type="InterPro" id="IPR052101">
    <property type="entry name" value="Plant_StressResp_Kinase"/>
</dbReference>
<comment type="caution">
    <text evidence="8">The sequence shown here is derived from an EMBL/GenBank/DDBJ whole genome shotgun (WGS) entry which is preliminary data.</text>
</comment>
<gene>
    <name evidence="8" type="ORF">RchiOBHm_Chr5g0052601</name>
</gene>
<evidence type="ECO:0000256" key="2">
    <source>
        <dbReference type="ARBA" id="ARBA00022679"/>
    </source>
</evidence>
<dbReference type="InterPro" id="IPR011009">
    <property type="entry name" value="Kinase-like_dom_sf"/>
</dbReference>
<dbReference type="InterPro" id="IPR017441">
    <property type="entry name" value="Protein_kinase_ATP_BS"/>
</dbReference>
<organism evidence="8 9">
    <name type="scientific">Rosa chinensis</name>
    <name type="common">China rose</name>
    <dbReference type="NCBI Taxonomy" id="74649"/>
    <lineage>
        <taxon>Eukaryota</taxon>
        <taxon>Viridiplantae</taxon>
        <taxon>Streptophyta</taxon>
        <taxon>Embryophyta</taxon>
        <taxon>Tracheophyta</taxon>
        <taxon>Spermatophyta</taxon>
        <taxon>Magnoliopsida</taxon>
        <taxon>eudicotyledons</taxon>
        <taxon>Gunneridae</taxon>
        <taxon>Pentapetalae</taxon>
        <taxon>rosids</taxon>
        <taxon>fabids</taxon>
        <taxon>Rosales</taxon>
        <taxon>Rosaceae</taxon>
        <taxon>Rosoideae</taxon>
        <taxon>Rosoideae incertae sedis</taxon>
        <taxon>Rosa</taxon>
    </lineage>
</organism>
<keyword evidence="5 6" id="KW-0067">ATP-binding</keyword>
<evidence type="ECO:0000313" key="9">
    <source>
        <dbReference type="Proteomes" id="UP000238479"/>
    </source>
</evidence>
<dbReference type="GO" id="GO:0004674">
    <property type="term" value="F:protein serine/threonine kinase activity"/>
    <property type="evidence" value="ECO:0007669"/>
    <property type="project" value="UniProtKB-KW"/>
</dbReference>
<proteinExistence type="predicted"/>